<gene>
    <name evidence="3" type="ORF">Tci_840715</name>
</gene>
<feature type="domain" description="Retrotransposon gag" evidence="2">
    <location>
        <begin position="133"/>
        <end position="207"/>
    </location>
</feature>
<keyword evidence="1" id="KW-0472">Membrane</keyword>
<dbReference type="Pfam" id="PF03732">
    <property type="entry name" value="Retrotrans_gag"/>
    <property type="match status" value="1"/>
</dbReference>
<evidence type="ECO:0000256" key="1">
    <source>
        <dbReference type="SAM" id="Phobius"/>
    </source>
</evidence>
<keyword evidence="3" id="KW-0548">Nucleotidyltransferase</keyword>
<evidence type="ECO:0000259" key="2">
    <source>
        <dbReference type="Pfam" id="PF03732"/>
    </source>
</evidence>
<keyword evidence="3" id="KW-0808">Transferase</keyword>
<dbReference type="EMBL" id="BKCJ011021571">
    <property type="protein sequence ID" value="GFC68745.1"/>
    <property type="molecule type" value="Genomic_DNA"/>
</dbReference>
<sequence>MEYIFNLFKPSSQSYSPLDSFEVVRLAVYKLLVRVPTSRVHDSLVVASSIRVASISIFVSILVSFSVSIVLLYLISCQRLSYTLGYQLLNGIRIYSLSCGWHVSSNQKEQKKNKISDGLQDDVSVLKYEASVLLDGAMTWWNSHVKTVGIDAAYDMSWRELMKMMTKVYYLQNEIHKLENDLWNLTVKGIDVVSYTQRFQELALLCLKIVLDE</sequence>
<name>A0A699QGT5_TANCI</name>
<proteinExistence type="predicted"/>
<reference evidence="3" key="1">
    <citation type="journal article" date="2019" name="Sci. Rep.">
        <title>Draft genome of Tanacetum cinerariifolium, the natural source of mosquito coil.</title>
        <authorList>
            <person name="Yamashiro T."/>
            <person name="Shiraishi A."/>
            <person name="Satake H."/>
            <person name="Nakayama K."/>
        </authorList>
    </citation>
    <scope>NUCLEOTIDE SEQUENCE</scope>
</reference>
<evidence type="ECO:0000313" key="3">
    <source>
        <dbReference type="EMBL" id="GFC68745.1"/>
    </source>
</evidence>
<organism evidence="3">
    <name type="scientific">Tanacetum cinerariifolium</name>
    <name type="common">Dalmatian daisy</name>
    <name type="synonym">Chrysanthemum cinerariifolium</name>
    <dbReference type="NCBI Taxonomy" id="118510"/>
    <lineage>
        <taxon>Eukaryota</taxon>
        <taxon>Viridiplantae</taxon>
        <taxon>Streptophyta</taxon>
        <taxon>Embryophyta</taxon>
        <taxon>Tracheophyta</taxon>
        <taxon>Spermatophyta</taxon>
        <taxon>Magnoliopsida</taxon>
        <taxon>eudicotyledons</taxon>
        <taxon>Gunneridae</taxon>
        <taxon>Pentapetalae</taxon>
        <taxon>asterids</taxon>
        <taxon>campanulids</taxon>
        <taxon>Asterales</taxon>
        <taxon>Asteraceae</taxon>
        <taxon>Asteroideae</taxon>
        <taxon>Anthemideae</taxon>
        <taxon>Anthemidinae</taxon>
        <taxon>Tanacetum</taxon>
    </lineage>
</organism>
<accession>A0A699QGT5</accession>
<dbReference type="InterPro" id="IPR005162">
    <property type="entry name" value="Retrotrans_gag_dom"/>
</dbReference>
<protein>
    <submittedName>
        <fullName evidence="3">Reverse transcriptase domain-containing protein</fullName>
    </submittedName>
</protein>
<keyword evidence="1" id="KW-0812">Transmembrane</keyword>
<keyword evidence="1" id="KW-1133">Transmembrane helix</keyword>
<comment type="caution">
    <text evidence="3">The sequence shown here is derived from an EMBL/GenBank/DDBJ whole genome shotgun (WGS) entry which is preliminary data.</text>
</comment>
<dbReference type="AlphaFoldDB" id="A0A699QGT5"/>
<keyword evidence="3" id="KW-0695">RNA-directed DNA polymerase</keyword>
<dbReference type="GO" id="GO:0003964">
    <property type="term" value="F:RNA-directed DNA polymerase activity"/>
    <property type="evidence" value="ECO:0007669"/>
    <property type="project" value="UniProtKB-KW"/>
</dbReference>
<feature type="transmembrane region" description="Helical" evidence="1">
    <location>
        <begin position="52"/>
        <end position="75"/>
    </location>
</feature>